<protein>
    <submittedName>
        <fullName evidence="3">5'-3' exoribonuclease 1</fullName>
    </submittedName>
</protein>
<name>A0ABR2KPA7_9EUKA</name>
<accession>A0ABR2KPA7</accession>
<dbReference type="InterPro" id="IPR004859">
    <property type="entry name" value="Xrn1_N"/>
</dbReference>
<evidence type="ECO:0000256" key="1">
    <source>
        <dbReference type="ARBA" id="ARBA00038299"/>
    </source>
</evidence>
<dbReference type="Gene3D" id="3.40.50.12390">
    <property type="match status" value="1"/>
</dbReference>
<organism evidence="3 4">
    <name type="scientific">Tritrichomonas musculus</name>
    <dbReference type="NCBI Taxonomy" id="1915356"/>
    <lineage>
        <taxon>Eukaryota</taxon>
        <taxon>Metamonada</taxon>
        <taxon>Parabasalia</taxon>
        <taxon>Tritrichomonadida</taxon>
        <taxon>Tritrichomonadidae</taxon>
        <taxon>Tritrichomonas</taxon>
    </lineage>
</organism>
<proteinExistence type="inferred from homology"/>
<gene>
    <name evidence="3" type="ORF">M9Y10_029487</name>
</gene>
<reference evidence="3 4" key="1">
    <citation type="submission" date="2024-04" db="EMBL/GenBank/DDBJ databases">
        <title>Tritrichomonas musculus Genome.</title>
        <authorList>
            <person name="Alves-Ferreira E."/>
            <person name="Grigg M."/>
            <person name="Lorenzi H."/>
            <person name="Galac M."/>
        </authorList>
    </citation>
    <scope>NUCLEOTIDE SEQUENCE [LARGE SCALE GENOMIC DNA]</scope>
    <source>
        <strain evidence="3 4">EAF2021</strain>
    </source>
</reference>
<comment type="caution">
    <text evidence="3">The sequence shown here is derived from an EMBL/GenBank/DDBJ whole genome shotgun (WGS) entry which is preliminary data.</text>
</comment>
<evidence type="ECO:0000259" key="2">
    <source>
        <dbReference type="Pfam" id="PF03159"/>
    </source>
</evidence>
<sequence length="498" mass="59542">MGIKGLNRWLKNNKQIRTFNDISKIRIDTLFVDGQQLYYGIKHDIVKEENQDDIQVFIELTNSVLDTFQPEEYVYVGMDGPNPAAKFQKQRHSRYNEAIDMLKQSGENFVYLDENQCQSEMKEEIIDDVLKKFLSEKVQQQDFKTKHILYSGRKSPGEAEHKYFDYFRKQKESRTLTKNQNHFILSNDNDFIFLTLQFIDENFYVIKFNLDDQKNMTYNIIDISSVREYFLSQIQNKYYQRTNSFKKRVIDDIIALSFILGNDFIPDFNDIEPYCHSFNQLIKSYSYLNKDKRNDYQFLIENECFKVSTLQNVVLLFFKNIEYNQNRNSNRSHNTQKRKEKCHNKIDPNQKNKAQSLLRMFNFCYLYYSEGTPSWTYYYPYKETLTLKDAVELMTQEGKEFFASLDDNEITDPFLKALVTHPAYHTASLPWNIYKIKIPSHSPIADKYWPLIDDPQNVPIFDLKNIKIYYKIALETLSQEEKELNKLDIPFYEYNKHV</sequence>
<dbReference type="InterPro" id="IPR027073">
    <property type="entry name" value="5_3_exoribonuclease"/>
</dbReference>
<dbReference type="PANTHER" id="PTHR12341:SF7">
    <property type="entry name" value="5'-3' EXORIBONUCLEASE 1"/>
    <property type="match status" value="1"/>
</dbReference>
<dbReference type="Pfam" id="PF03159">
    <property type="entry name" value="XRN_N"/>
    <property type="match status" value="1"/>
</dbReference>
<dbReference type="EMBL" id="JAPFFF010000004">
    <property type="protein sequence ID" value="KAK8892262.1"/>
    <property type="molecule type" value="Genomic_DNA"/>
</dbReference>
<dbReference type="Proteomes" id="UP001470230">
    <property type="component" value="Unassembled WGS sequence"/>
</dbReference>
<feature type="domain" description="Xrn1 N-terminal" evidence="2">
    <location>
        <begin position="1"/>
        <end position="207"/>
    </location>
</feature>
<keyword evidence="4" id="KW-1185">Reference proteome</keyword>
<comment type="similarity">
    <text evidence="1">Belongs to the 5'-3' exonuclease family.</text>
</comment>
<dbReference type="PANTHER" id="PTHR12341">
    <property type="entry name" value="5'-&gt;3' EXORIBONUCLEASE"/>
    <property type="match status" value="1"/>
</dbReference>
<evidence type="ECO:0000313" key="4">
    <source>
        <dbReference type="Proteomes" id="UP001470230"/>
    </source>
</evidence>
<evidence type="ECO:0000313" key="3">
    <source>
        <dbReference type="EMBL" id="KAK8892262.1"/>
    </source>
</evidence>